<protein>
    <submittedName>
        <fullName evidence="1">Uncharacterized protein</fullName>
    </submittedName>
</protein>
<keyword evidence="2" id="KW-1185">Reference proteome</keyword>
<reference evidence="1" key="1">
    <citation type="submission" date="2022-08" db="EMBL/GenBank/DDBJ databases">
        <authorList>
            <person name="Wang H."/>
        </authorList>
    </citation>
    <scope>NUCLEOTIDE SEQUENCE</scope>
    <source>
        <strain evidence="1">PS10</strain>
    </source>
</reference>
<organism evidence="1 2">
    <name type="scientific">Campylobacter gastrosuis</name>
    <dbReference type="NCBI Taxonomy" id="2974576"/>
    <lineage>
        <taxon>Bacteria</taxon>
        <taxon>Pseudomonadati</taxon>
        <taxon>Campylobacterota</taxon>
        <taxon>Epsilonproteobacteria</taxon>
        <taxon>Campylobacterales</taxon>
        <taxon>Campylobacteraceae</taxon>
        <taxon>Campylobacter</taxon>
    </lineage>
</organism>
<dbReference type="EMBL" id="JANURM010000005">
    <property type="protein sequence ID" value="MDL0088919.1"/>
    <property type="molecule type" value="Genomic_DNA"/>
</dbReference>
<name>A0ABT7HPU2_9BACT</name>
<proteinExistence type="predicted"/>
<reference evidence="1" key="2">
    <citation type="journal article" date="2023" name="Microorganisms">
        <title>Isolation and Genomic Characteristics of Cat-Borne Campylobacter felis sp. nov. and Sheep-Borne Campylobacter ovis sp. nov.</title>
        <authorList>
            <person name="Wang H."/>
            <person name="Li Y."/>
            <person name="Gu Y."/>
            <person name="Zhou G."/>
            <person name="Chen X."/>
            <person name="Zhang X."/>
            <person name="Shao Z."/>
            <person name="Zhang J."/>
            <person name="Zhang M."/>
        </authorList>
    </citation>
    <scope>NUCLEOTIDE SEQUENCE</scope>
    <source>
        <strain evidence="1">PS10</strain>
    </source>
</reference>
<comment type="caution">
    <text evidence="1">The sequence shown here is derived from an EMBL/GenBank/DDBJ whole genome shotgun (WGS) entry which is preliminary data.</text>
</comment>
<evidence type="ECO:0000313" key="1">
    <source>
        <dbReference type="EMBL" id="MDL0088919.1"/>
    </source>
</evidence>
<evidence type="ECO:0000313" key="2">
    <source>
        <dbReference type="Proteomes" id="UP001173801"/>
    </source>
</evidence>
<gene>
    <name evidence="1" type="ORF">NYG85_05970</name>
</gene>
<sequence>MRIDKSEIQKNIVENLVDKNLLKNINQLMDDGIKELKINADNNKISSTDAERLVKFIQESDKFRSSIDEAINKEQAGDSKGGGGFWFGVILVSGLAYGGYEMFLERYSIEEEYSFISKCVGEQGRYYKKEYCIQQLKNCLKENKEINQCSY</sequence>
<dbReference type="Proteomes" id="UP001173801">
    <property type="component" value="Unassembled WGS sequence"/>
</dbReference>
<dbReference type="RefSeq" id="WP_284937577.1">
    <property type="nucleotide sequence ID" value="NZ_JANURM010000005.1"/>
</dbReference>
<accession>A0ABT7HPU2</accession>